<sequence length="576" mass="58865">MTTTAPTTPILTPVGDLPTDVDVVVVGSGAAGLTAATRAADAGARVVVLEKAAQLGGTTAAGGGVLWAPANRLGAAAGYADSREDALAYLTAATGGTMAPEDVAWYVDRSGVAVDWLAEHTRVRLTPLARPDYRLGWPGATRGGRSLDNEAFDVGAVPGLPETIRPSSYFPLLTMAERDALNGAAPDPALLSRRTDDGVRTMGGALVAGLLVSALDRGVAVAAGAPVTGLEPHDDSWTVTVSGGAGTDTRISARAVVLASGGFEWSEELQRAFLPHPVTPISAPSNEGDGLRLGLELGAAVAAMTTFWGVPVITPPGHVYDGRPSGRMGNVEMTLPGSMTVGADGRRFVDEALNYHDVSHVMGAVDEHRLVPKGLPAWLIVDTRYLDTYPIAGSTPGSPADGMVSAPTVEQLAMRIAVDADALADEVARFNADAADGIDRVFGRGSTAEDRFLGDANVTPNPCLRPLTEAPFHAVPLHCGALGTSGGLATDHHARVLRFDGSVIDGLYAAGNVSATPFGGAYPGGGSTLGPAVTRGFAAGEHAGRLAAAHAGAQPDPHPDDAAATRTATVFQEFPA</sequence>
<keyword evidence="4" id="KW-0560">Oxidoreductase</keyword>
<dbReference type="EMBL" id="BMJI01000019">
    <property type="protein sequence ID" value="GGC97404.1"/>
    <property type="molecule type" value="Genomic_DNA"/>
</dbReference>
<keyword evidence="7" id="KW-1185">Reference proteome</keyword>
<evidence type="ECO:0000256" key="1">
    <source>
        <dbReference type="ARBA" id="ARBA00001974"/>
    </source>
</evidence>
<dbReference type="InterPro" id="IPR050315">
    <property type="entry name" value="FAD-oxidoreductase_2"/>
</dbReference>
<dbReference type="SUPFAM" id="SSF51905">
    <property type="entry name" value="FAD/NAD(P)-binding domain"/>
    <property type="match status" value="1"/>
</dbReference>
<comment type="cofactor">
    <cofactor evidence="1">
        <name>FAD</name>
        <dbReference type="ChEBI" id="CHEBI:57692"/>
    </cofactor>
</comment>
<dbReference type="Gene3D" id="3.50.50.60">
    <property type="entry name" value="FAD/NAD(P)-binding domain"/>
    <property type="match status" value="2"/>
</dbReference>
<keyword evidence="2" id="KW-0285">Flavoprotein</keyword>
<organism evidence="6 7">
    <name type="scientific">Tersicoccus solisilvae</name>
    <dbReference type="NCBI Taxonomy" id="1882339"/>
    <lineage>
        <taxon>Bacteria</taxon>
        <taxon>Bacillati</taxon>
        <taxon>Actinomycetota</taxon>
        <taxon>Actinomycetes</taxon>
        <taxon>Micrococcales</taxon>
        <taxon>Micrococcaceae</taxon>
        <taxon>Tersicoccus</taxon>
    </lineage>
</organism>
<comment type="caution">
    <text evidence="6">The sequence shown here is derived from an EMBL/GenBank/DDBJ whole genome shotgun (WGS) entry which is preliminary data.</text>
</comment>
<evidence type="ECO:0000313" key="7">
    <source>
        <dbReference type="Proteomes" id="UP000597761"/>
    </source>
</evidence>
<gene>
    <name evidence="6" type="ORF">GCM10011512_25520</name>
</gene>
<dbReference type="InterPro" id="IPR003953">
    <property type="entry name" value="FAD-dep_OxRdtase_2_FAD-bd"/>
</dbReference>
<proteinExistence type="predicted"/>
<protein>
    <submittedName>
        <fullName evidence="6">FAD-binding protein</fullName>
    </submittedName>
</protein>
<dbReference type="Gene3D" id="3.90.700.10">
    <property type="entry name" value="Succinate dehydrogenase/fumarate reductase flavoprotein, catalytic domain"/>
    <property type="match status" value="1"/>
</dbReference>
<evidence type="ECO:0000313" key="6">
    <source>
        <dbReference type="EMBL" id="GGC97404.1"/>
    </source>
</evidence>
<evidence type="ECO:0000259" key="5">
    <source>
        <dbReference type="Pfam" id="PF00890"/>
    </source>
</evidence>
<keyword evidence="3" id="KW-0274">FAD</keyword>
<dbReference type="SUPFAM" id="SSF56425">
    <property type="entry name" value="Succinate dehydrogenase/fumarate reductase flavoprotein, catalytic domain"/>
    <property type="match status" value="1"/>
</dbReference>
<evidence type="ECO:0000256" key="3">
    <source>
        <dbReference type="ARBA" id="ARBA00022827"/>
    </source>
</evidence>
<dbReference type="Proteomes" id="UP000597761">
    <property type="component" value="Unassembled WGS sequence"/>
</dbReference>
<dbReference type="PANTHER" id="PTHR43400:SF10">
    <property type="entry name" value="3-OXOSTEROID 1-DEHYDROGENASE"/>
    <property type="match status" value="1"/>
</dbReference>
<dbReference type="PANTHER" id="PTHR43400">
    <property type="entry name" value="FUMARATE REDUCTASE"/>
    <property type="match status" value="1"/>
</dbReference>
<dbReference type="InterPro" id="IPR027477">
    <property type="entry name" value="Succ_DH/fumarate_Rdtase_cat_sf"/>
</dbReference>
<name>A0ABQ1PHN7_9MICC</name>
<dbReference type="RefSeq" id="WP_188668808.1">
    <property type="nucleotide sequence ID" value="NZ_BMJI01000019.1"/>
</dbReference>
<dbReference type="Pfam" id="PF00890">
    <property type="entry name" value="FAD_binding_2"/>
    <property type="match status" value="1"/>
</dbReference>
<dbReference type="InterPro" id="IPR036188">
    <property type="entry name" value="FAD/NAD-bd_sf"/>
</dbReference>
<reference evidence="7" key="1">
    <citation type="journal article" date="2019" name="Int. J. Syst. Evol. Microbiol.">
        <title>The Global Catalogue of Microorganisms (GCM) 10K type strain sequencing project: providing services to taxonomists for standard genome sequencing and annotation.</title>
        <authorList>
            <consortium name="The Broad Institute Genomics Platform"/>
            <consortium name="The Broad Institute Genome Sequencing Center for Infectious Disease"/>
            <person name="Wu L."/>
            <person name="Ma J."/>
        </authorList>
    </citation>
    <scope>NUCLEOTIDE SEQUENCE [LARGE SCALE GENOMIC DNA]</scope>
    <source>
        <strain evidence="7">CGMCC 1.15480</strain>
    </source>
</reference>
<accession>A0ABQ1PHN7</accession>
<evidence type="ECO:0000256" key="2">
    <source>
        <dbReference type="ARBA" id="ARBA00022630"/>
    </source>
</evidence>
<evidence type="ECO:0000256" key="4">
    <source>
        <dbReference type="ARBA" id="ARBA00023002"/>
    </source>
</evidence>
<feature type="domain" description="FAD-dependent oxidoreductase 2 FAD-binding" evidence="5">
    <location>
        <begin position="22"/>
        <end position="529"/>
    </location>
</feature>